<dbReference type="OrthoDB" id="433955at2759"/>
<evidence type="ECO:0008006" key="3">
    <source>
        <dbReference type="Google" id="ProtNLM"/>
    </source>
</evidence>
<protein>
    <recommendedName>
        <fullName evidence="3">S-adenosyl-L-methionine-dependent methyltransferase</fullName>
    </recommendedName>
</protein>
<dbReference type="EMBL" id="KV417498">
    <property type="protein sequence ID" value="KZP29396.1"/>
    <property type="molecule type" value="Genomic_DNA"/>
</dbReference>
<gene>
    <name evidence="1" type="ORF">FIBSPDRAFT_192527</name>
</gene>
<reference evidence="1 2" key="1">
    <citation type="journal article" date="2016" name="Mol. Biol. Evol.">
        <title>Comparative Genomics of Early-Diverging Mushroom-Forming Fungi Provides Insights into the Origins of Lignocellulose Decay Capabilities.</title>
        <authorList>
            <person name="Nagy L.G."/>
            <person name="Riley R."/>
            <person name="Tritt A."/>
            <person name="Adam C."/>
            <person name="Daum C."/>
            <person name="Floudas D."/>
            <person name="Sun H."/>
            <person name="Yadav J.S."/>
            <person name="Pangilinan J."/>
            <person name="Larsson K.H."/>
            <person name="Matsuura K."/>
            <person name="Barry K."/>
            <person name="Labutti K."/>
            <person name="Kuo R."/>
            <person name="Ohm R.A."/>
            <person name="Bhattacharya S.S."/>
            <person name="Shirouzu T."/>
            <person name="Yoshinaga Y."/>
            <person name="Martin F.M."/>
            <person name="Grigoriev I.V."/>
            <person name="Hibbett D.S."/>
        </authorList>
    </citation>
    <scope>NUCLEOTIDE SEQUENCE [LARGE SCALE GENOMIC DNA]</scope>
    <source>
        <strain evidence="1 2">CBS 109695</strain>
    </source>
</reference>
<dbReference type="GO" id="GO:0008757">
    <property type="term" value="F:S-adenosylmethionine-dependent methyltransferase activity"/>
    <property type="evidence" value="ECO:0007669"/>
    <property type="project" value="UniProtKB-ARBA"/>
</dbReference>
<evidence type="ECO:0000313" key="2">
    <source>
        <dbReference type="Proteomes" id="UP000076532"/>
    </source>
</evidence>
<dbReference type="Proteomes" id="UP000076532">
    <property type="component" value="Unassembled WGS sequence"/>
</dbReference>
<evidence type="ECO:0000313" key="1">
    <source>
        <dbReference type="EMBL" id="KZP29396.1"/>
    </source>
</evidence>
<proteinExistence type="predicted"/>
<dbReference type="PANTHER" id="PTHR14614:SF130">
    <property type="entry name" value="PROTEIN-LYSINE N-METHYLTRANSFERASE EEF2KMT"/>
    <property type="match status" value="1"/>
</dbReference>
<dbReference type="AlphaFoldDB" id="A0A166SFS2"/>
<dbReference type="Pfam" id="PF10294">
    <property type="entry name" value="Methyltransf_16"/>
    <property type="match status" value="1"/>
</dbReference>
<organism evidence="1 2">
    <name type="scientific">Athelia psychrophila</name>
    <dbReference type="NCBI Taxonomy" id="1759441"/>
    <lineage>
        <taxon>Eukaryota</taxon>
        <taxon>Fungi</taxon>
        <taxon>Dikarya</taxon>
        <taxon>Basidiomycota</taxon>
        <taxon>Agaricomycotina</taxon>
        <taxon>Agaricomycetes</taxon>
        <taxon>Agaricomycetidae</taxon>
        <taxon>Atheliales</taxon>
        <taxon>Atheliaceae</taxon>
        <taxon>Athelia</taxon>
    </lineage>
</organism>
<name>A0A166SFS2_9AGAM</name>
<dbReference type="Gene3D" id="3.40.50.150">
    <property type="entry name" value="Vaccinia Virus protein VP39"/>
    <property type="match status" value="1"/>
</dbReference>
<accession>A0A166SFS2</accession>
<dbReference type="SUPFAM" id="SSF53335">
    <property type="entry name" value="S-adenosyl-L-methionine-dependent methyltransferases"/>
    <property type="match status" value="1"/>
</dbReference>
<keyword evidence="2" id="KW-1185">Reference proteome</keyword>
<sequence>MDLVIQPPTSFLPHQRTLASITINQLASILQRLQVLYSPAVRGSRRKQAPTSSSALAYDELESLRRDTFERNYALRWLTSLIEHLLLHEDEDDTDTGIPGFSTMLSTASSLLALCAGTSAAGALKRTFTFPAPSLSAEALTVTLEDAALDTTISGVGAQTWGGACVLAELIAENPLSFLPSARGKVRVLELGSGTGLVSITLARILALSLLSPITNTYAGAEIEIVATDFYPSVLTNLRQNITSNGVPVSTRFLDWESFMPYSDSQSESGRDDWKGEQFDIILGADLVYEPMHAIWLRACVQTLLRSDARAVFHLVIPHRATHAFESRSVEDQFPPVLPAHVAINKLRSTLLQPYGSDSAVPSPLTSPPPAELELGVLEMEEIVCEVGDAEEDGEVMYGIYKIGWGIRV</sequence>
<dbReference type="STRING" id="436010.A0A166SFS2"/>
<dbReference type="PANTHER" id="PTHR14614">
    <property type="entry name" value="HEPATOCELLULAR CARCINOMA-ASSOCIATED ANTIGEN"/>
    <property type="match status" value="1"/>
</dbReference>
<dbReference type="InterPro" id="IPR029063">
    <property type="entry name" value="SAM-dependent_MTases_sf"/>
</dbReference>
<dbReference type="CDD" id="cd02440">
    <property type="entry name" value="AdoMet_MTases"/>
    <property type="match status" value="1"/>
</dbReference>
<dbReference type="InterPro" id="IPR019410">
    <property type="entry name" value="Methyltransf_16"/>
</dbReference>